<sequence>MLKFFDNFSETSISLLSPLSNLKKLGIMWDRRDWSTAHTKSQLSSLINRSPQLRSLSFGYIPDLECPFRPLTLIDILPKKLSSGGGILPLKKFEILTYDLSREDINHIAHHLQSLDYFVYLPYMLHGLESSSRGQPLANQWEYTDIWSSLLQYQIFPKRIWTNATAHPTFMEYMKSCKTMYSLQLTLKGTELVCEFFKDVLPMFEYTLVTLEVRMGERCPHYPTELGAENVDSIALCEELRDLNGE</sequence>
<name>A0AAD5VEL6_9AGAR</name>
<reference evidence="1" key="1">
    <citation type="submission" date="2022-07" db="EMBL/GenBank/DDBJ databases">
        <title>Genome Sequence of Leucocoprinus birnbaumii.</title>
        <authorList>
            <person name="Buettner E."/>
        </authorList>
    </citation>
    <scope>NUCLEOTIDE SEQUENCE</scope>
    <source>
        <strain evidence="1">VT141</strain>
    </source>
</reference>
<accession>A0AAD5VEL6</accession>
<dbReference type="EMBL" id="JANIEX010001916">
    <property type="protein sequence ID" value="KAJ3553421.1"/>
    <property type="molecule type" value="Genomic_DNA"/>
</dbReference>
<evidence type="ECO:0000313" key="2">
    <source>
        <dbReference type="Proteomes" id="UP001213000"/>
    </source>
</evidence>
<dbReference type="AlphaFoldDB" id="A0AAD5VEL6"/>
<keyword evidence="2" id="KW-1185">Reference proteome</keyword>
<protein>
    <submittedName>
        <fullName evidence="1">Uncharacterized protein</fullName>
    </submittedName>
</protein>
<evidence type="ECO:0000313" key="1">
    <source>
        <dbReference type="EMBL" id="KAJ3553421.1"/>
    </source>
</evidence>
<proteinExistence type="predicted"/>
<gene>
    <name evidence="1" type="ORF">NP233_g12646</name>
</gene>
<comment type="caution">
    <text evidence="1">The sequence shown here is derived from an EMBL/GenBank/DDBJ whole genome shotgun (WGS) entry which is preliminary data.</text>
</comment>
<dbReference type="Proteomes" id="UP001213000">
    <property type="component" value="Unassembled WGS sequence"/>
</dbReference>
<organism evidence="1 2">
    <name type="scientific">Leucocoprinus birnbaumii</name>
    <dbReference type="NCBI Taxonomy" id="56174"/>
    <lineage>
        <taxon>Eukaryota</taxon>
        <taxon>Fungi</taxon>
        <taxon>Dikarya</taxon>
        <taxon>Basidiomycota</taxon>
        <taxon>Agaricomycotina</taxon>
        <taxon>Agaricomycetes</taxon>
        <taxon>Agaricomycetidae</taxon>
        <taxon>Agaricales</taxon>
        <taxon>Agaricineae</taxon>
        <taxon>Agaricaceae</taxon>
        <taxon>Leucocoprinus</taxon>
    </lineage>
</organism>